<keyword evidence="1" id="KW-0472">Membrane</keyword>
<accession>A0ABW7GSF3</accession>
<feature type="transmembrane region" description="Helical" evidence="1">
    <location>
        <begin position="40"/>
        <end position="62"/>
    </location>
</feature>
<sequence>MRWVFNIAWLALLAFLATTWPLLPDVVGSPRFMLPRDHYTAWMLTLAIVGPWLTTYGSLLAARHWPRLINLPYRDHWLAPPHREQTLADLGGRLAALGLGLLVLFAGLHYHALQRAQPHWPQVPADVWTAGSVLQGLGLAVWLLALMRRFNRLPVVAAPRPARQGSRSTDLVWRETQLMWPLLAVLLPASVGLTLAVTHAQASAGQAWMPAILPMLLALVFGRMTTEVHGDRLCWRFGWLPWPRWRVDLDDIIAVDAAQSRWTEGWGIRFTSDGMLYNASGTQAVRLTLRDGRHVRLGCQEPRLLIGALQARISGR</sequence>
<gene>
    <name evidence="2" type="ORF">ACG04Q_24460</name>
</gene>
<reference evidence="2 3" key="1">
    <citation type="submission" date="2024-08" db="EMBL/GenBank/DDBJ databases">
        <authorList>
            <person name="Lu H."/>
        </authorList>
    </citation>
    <scope>NUCLEOTIDE SEQUENCE [LARGE SCALE GENOMIC DNA]</scope>
    <source>
        <strain evidence="2 3">DXS20W</strain>
    </source>
</reference>
<dbReference type="EMBL" id="JBIGHX010000011">
    <property type="protein sequence ID" value="MFG6464747.1"/>
    <property type="molecule type" value="Genomic_DNA"/>
</dbReference>
<organism evidence="2 3">
    <name type="scientific">Pelomonas lactea</name>
    <dbReference type="NCBI Taxonomy" id="3299030"/>
    <lineage>
        <taxon>Bacteria</taxon>
        <taxon>Pseudomonadati</taxon>
        <taxon>Pseudomonadota</taxon>
        <taxon>Betaproteobacteria</taxon>
        <taxon>Burkholderiales</taxon>
        <taxon>Sphaerotilaceae</taxon>
        <taxon>Roseateles</taxon>
    </lineage>
</organism>
<evidence type="ECO:0000256" key="1">
    <source>
        <dbReference type="SAM" id="Phobius"/>
    </source>
</evidence>
<feature type="transmembrane region" description="Helical" evidence="1">
    <location>
        <begin position="125"/>
        <end position="145"/>
    </location>
</feature>
<feature type="transmembrane region" description="Helical" evidence="1">
    <location>
        <begin position="94"/>
        <end position="113"/>
    </location>
</feature>
<name>A0ABW7GSF3_9BURK</name>
<keyword evidence="3" id="KW-1185">Reference proteome</keyword>
<comment type="caution">
    <text evidence="2">The sequence shown here is derived from an EMBL/GenBank/DDBJ whole genome shotgun (WGS) entry which is preliminary data.</text>
</comment>
<keyword evidence="1" id="KW-0812">Transmembrane</keyword>
<evidence type="ECO:0000313" key="3">
    <source>
        <dbReference type="Proteomes" id="UP001606302"/>
    </source>
</evidence>
<keyword evidence="1" id="KW-1133">Transmembrane helix</keyword>
<dbReference type="RefSeq" id="WP_394514279.1">
    <property type="nucleotide sequence ID" value="NZ_JBIGHX010000011.1"/>
</dbReference>
<evidence type="ECO:0008006" key="4">
    <source>
        <dbReference type="Google" id="ProtNLM"/>
    </source>
</evidence>
<dbReference type="Proteomes" id="UP001606302">
    <property type="component" value="Unassembled WGS sequence"/>
</dbReference>
<proteinExistence type="predicted"/>
<evidence type="ECO:0000313" key="2">
    <source>
        <dbReference type="EMBL" id="MFG6464747.1"/>
    </source>
</evidence>
<feature type="transmembrane region" description="Helical" evidence="1">
    <location>
        <begin position="207"/>
        <end position="226"/>
    </location>
</feature>
<feature type="transmembrane region" description="Helical" evidence="1">
    <location>
        <begin position="178"/>
        <end position="201"/>
    </location>
</feature>
<protein>
    <recommendedName>
        <fullName evidence="4">DUF1648 domain-containing protein</fullName>
    </recommendedName>
</protein>